<organism evidence="2 3">
    <name type="scientific">Nocardiopsis eucommiae</name>
    <dbReference type="NCBI Taxonomy" id="2831970"/>
    <lineage>
        <taxon>Bacteria</taxon>
        <taxon>Bacillati</taxon>
        <taxon>Actinomycetota</taxon>
        <taxon>Actinomycetes</taxon>
        <taxon>Streptosporangiales</taxon>
        <taxon>Nocardiopsidaceae</taxon>
        <taxon>Nocardiopsis</taxon>
    </lineage>
</organism>
<feature type="transmembrane region" description="Helical" evidence="1">
    <location>
        <begin position="150"/>
        <end position="168"/>
    </location>
</feature>
<feature type="transmembrane region" description="Helical" evidence="1">
    <location>
        <begin position="29"/>
        <end position="46"/>
    </location>
</feature>
<dbReference type="Pfam" id="PF13398">
    <property type="entry name" value="Peptidase_M50B"/>
    <property type="match status" value="1"/>
</dbReference>
<dbReference type="AlphaFoldDB" id="A0A975LCR2"/>
<accession>A0A975LCR2</accession>
<protein>
    <submittedName>
        <fullName evidence="2">M50 family metallopeptidase</fullName>
    </submittedName>
</protein>
<dbReference type="RefSeq" id="WP_378739038.1">
    <property type="nucleotide sequence ID" value="NZ_CBDRIY010000056.1"/>
</dbReference>
<keyword evidence="3" id="KW-1185">Reference proteome</keyword>
<reference evidence="2" key="1">
    <citation type="submission" date="2021-05" db="EMBL/GenBank/DDBJ databases">
        <authorList>
            <person name="Kaiqin L."/>
            <person name="Jian G."/>
        </authorList>
    </citation>
    <scope>NUCLEOTIDE SEQUENCE</scope>
    <source>
        <strain evidence="2">HDS5</strain>
    </source>
</reference>
<feature type="transmembrane region" description="Helical" evidence="1">
    <location>
        <begin position="174"/>
        <end position="192"/>
    </location>
</feature>
<evidence type="ECO:0000256" key="1">
    <source>
        <dbReference type="SAM" id="Phobius"/>
    </source>
</evidence>
<dbReference type="EMBL" id="CP074402">
    <property type="protein sequence ID" value="QVJ03386.1"/>
    <property type="molecule type" value="Genomic_DNA"/>
</dbReference>
<dbReference type="Proteomes" id="UP000682416">
    <property type="component" value="Chromosome"/>
</dbReference>
<keyword evidence="1" id="KW-0812">Transmembrane</keyword>
<feature type="transmembrane region" description="Helical" evidence="1">
    <location>
        <begin position="221"/>
        <end position="242"/>
    </location>
</feature>
<dbReference type="KEGG" id="nec:KGD82_23295"/>
<keyword evidence="1" id="KW-1133">Transmembrane helix</keyword>
<dbReference type="PANTHER" id="PTHR33979:SF2">
    <property type="entry name" value="PEPTIDASE M50B-LIKE-DOMAIN-CONTAINING PROTEIN"/>
    <property type="match status" value="1"/>
</dbReference>
<proteinExistence type="predicted"/>
<gene>
    <name evidence="2" type="ORF">KGD82_23295</name>
</gene>
<feature type="transmembrane region" description="Helical" evidence="1">
    <location>
        <begin position="97"/>
        <end position="119"/>
    </location>
</feature>
<keyword evidence="1" id="KW-0472">Membrane</keyword>
<evidence type="ECO:0000313" key="3">
    <source>
        <dbReference type="Proteomes" id="UP000682416"/>
    </source>
</evidence>
<name>A0A975LCR2_9ACTN</name>
<dbReference type="InterPro" id="IPR049500">
    <property type="entry name" value="Peptidase_M50B-like"/>
</dbReference>
<dbReference type="PANTHER" id="PTHR33979">
    <property type="entry name" value="OS02G0221600 PROTEIN"/>
    <property type="match status" value="1"/>
</dbReference>
<sequence>MREVGRPVVGTSLGDVWQDVVTGQPDPEQWIIVTAAVVALAAVLLGPPWRVARNVVTIAHEGGHALVALLSGRQLTGIRLHSDTSGVTVSRGRPTGIGMILTVFAGYVAPSVIGLLGIMMLKAGYITALLWLSIVVLAAMLLMIRNFYGVLSIVVTGAVVFGVSWFTPDEVQGAFAYLFIWFLLFAGVRPVIELQSQRVRNPSPHSDADQLARLTGLPGTLWVGVFLLVNVAVTLLGVWLLFF</sequence>
<evidence type="ECO:0000313" key="2">
    <source>
        <dbReference type="EMBL" id="QVJ03386.1"/>
    </source>
</evidence>
<feature type="transmembrane region" description="Helical" evidence="1">
    <location>
        <begin position="125"/>
        <end position="143"/>
    </location>
</feature>